<proteinExistence type="predicted"/>
<dbReference type="AlphaFoldDB" id="A0A1L7X9W5"/>
<evidence type="ECO:0000313" key="3">
    <source>
        <dbReference type="Proteomes" id="UP000184330"/>
    </source>
</evidence>
<organism evidence="2 3">
    <name type="scientific">Phialocephala subalpina</name>
    <dbReference type="NCBI Taxonomy" id="576137"/>
    <lineage>
        <taxon>Eukaryota</taxon>
        <taxon>Fungi</taxon>
        <taxon>Dikarya</taxon>
        <taxon>Ascomycota</taxon>
        <taxon>Pezizomycotina</taxon>
        <taxon>Leotiomycetes</taxon>
        <taxon>Helotiales</taxon>
        <taxon>Mollisiaceae</taxon>
        <taxon>Phialocephala</taxon>
        <taxon>Phialocephala fortinii species complex</taxon>
    </lineage>
</organism>
<sequence length="255" mass="27777">MEIIQGSRVKLTEDYDAARIRGKELPVEYELFLQSLPPLPIQNLIVVSMPDDKPSNKVSKSKVIELPPTHPPKKRSSNSKPASSSEYSKSQHTIANAKLTAWASTTKPSKVRVVFINAIGDGPGSTSRAFITASESALAPALISAAQVILEIAIGLGASNGVGEQEIHHLKAITIVDNPNRTKLTTTTVKAIWTSAIVVKRKRPRQTLRKMNESIVVLLESCENPASCWDILNQQKMGIISSASGRNRRIVTNRP</sequence>
<feature type="region of interest" description="Disordered" evidence="1">
    <location>
        <begin position="52"/>
        <end position="90"/>
    </location>
</feature>
<keyword evidence="3" id="KW-1185">Reference proteome</keyword>
<dbReference type="EMBL" id="FJOG01000019">
    <property type="protein sequence ID" value="CZR61767.1"/>
    <property type="molecule type" value="Genomic_DNA"/>
</dbReference>
<dbReference type="Proteomes" id="UP000184330">
    <property type="component" value="Unassembled WGS sequence"/>
</dbReference>
<protein>
    <submittedName>
        <fullName evidence="2">Uncharacterized protein</fullName>
    </submittedName>
</protein>
<accession>A0A1L7X9W5</accession>
<name>A0A1L7X9W5_9HELO</name>
<gene>
    <name evidence="2" type="ORF">PAC_11664</name>
</gene>
<evidence type="ECO:0000313" key="2">
    <source>
        <dbReference type="EMBL" id="CZR61767.1"/>
    </source>
</evidence>
<reference evidence="2 3" key="1">
    <citation type="submission" date="2016-03" db="EMBL/GenBank/DDBJ databases">
        <authorList>
            <person name="Ploux O."/>
        </authorList>
    </citation>
    <scope>NUCLEOTIDE SEQUENCE [LARGE SCALE GENOMIC DNA]</scope>
    <source>
        <strain evidence="2 3">UAMH 11012</strain>
    </source>
</reference>
<feature type="compositionally biased region" description="Low complexity" evidence="1">
    <location>
        <begin position="78"/>
        <end position="90"/>
    </location>
</feature>
<evidence type="ECO:0000256" key="1">
    <source>
        <dbReference type="SAM" id="MobiDB-lite"/>
    </source>
</evidence>